<comment type="caution">
    <text evidence="1">The sequence shown here is derived from an EMBL/GenBank/DDBJ whole genome shotgun (WGS) entry which is preliminary data.</text>
</comment>
<evidence type="ECO:0000313" key="1">
    <source>
        <dbReference type="EMBL" id="MPM89537.1"/>
    </source>
</evidence>
<dbReference type="AlphaFoldDB" id="A0A645DJT8"/>
<name>A0A645DJT8_9ZZZZ</name>
<protein>
    <recommendedName>
        <fullName evidence="2">Beta-barrel assembly-enhancing protease</fullName>
    </recommendedName>
</protein>
<dbReference type="InterPro" id="IPR011990">
    <property type="entry name" value="TPR-like_helical_dom_sf"/>
</dbReference>
<dbReference type="EMBL" id="VSSQ01036943">
    <property type="protein sequence ID" value="MPM89537.1"/>
    <property type="molecule type" value="Genomic_DNA"/>
</dbReference>
<proteinExistence type="predicted"/>
<sequence length="308" mass="34280">MQGEDLRNYAASLYFAEKYNEALEALNRILADDPGHPVANRLLMYTQDKLKNYDAVIAAGKKFFSRPAGGDGVNYLPTDYTVWADALLARGQADEAIGAYKKAVAVDSTGGTLCKEVAVKLAAIDRTADAADFYRKYMETAPGKDAADYLQLGIYYYRTASDFSARAAAAEKARTGAEDNTTVLKESMVRYVSKADTAFAKVVELAPDNYRGYYWRANANTLLDPDLSKGLANEDYLKTIELLAASSDKDNQSKLVEAYRYFSIYHLYRFDANKQANDKNKAWEYADKVLQLKPDDGTSLKIVEILKK</sequence>
<evidence type="ECO:0008006" key="2">
    <source>
        <dbReference type="Google" id="ProtNLM"/>
    </source>
</evidence>
<dbReference type="SUPFAM" id="SSF48452">
    <property type="entry name" value="TPR-like"/>
    <property type="match status" value="1"/>
</dbReference>
<reference evidence="1" key="1">
    <citation type="submission" date="2019-08" db="EMBL/GenBank/DDBJ databases">
        <authorList>
            <person name="Kucharzyk K."/>
            <person name="Murdoch R.W."/>
            <person name="Higgins S."/>
            <person name="Loffler F."/>
        </authorList>
    </citation>
    <scope>NUCLEOTIDE SEQUENCE</scope>
</reference>
<dbReference type="Gene3D" id="1.25.40.10">
    <property type="entry name" value="Tetratricopeptide repeat domain"/>
    <property type="match status" value="1"/>
</dbReference>
<accession>A0A645DJT8</accession>
<gene>
    <name evidence="1" type="ORF">SDC9_136646</name>
</gene>
<organism evidence="1">
    <name type="scientific">bioreactor metagenome</name>
    <dbReference type="NCBI Taxonomy" id="1076179"/>
    <lineage>
        <taxon>unclassified sequences</taxon>
        <taxon>metagenomes</taxon>
        <taxon>ecological metagenomes</taxon>
    </lineage>
</organism>